<protein>
    <recommendedName>
        <fullName evidence="2">C2H2-type domain-containing protein</fullName>
    </recommendedName>
</protein>
<keyword evidence="4" id="KW-1185">Reference proteome</keyword>
<dbReference type="Proteomes" id="UP001189429">
    <property type="component" value="Unassembled WGS sequence"/>
</dbReference>
<name>A0ABN9TJG2_9DINO</name>
<accession>A0ABN9TJG2</accession>
<comment type="caution">
    <text evidence="3">The sequence shown here is derived from an EMBL/GenBank/DDBJ whole genome shotgun (WGS) entry which is preliminary data.</text>
</comment>
<evidence type="ECO:0000313" key="3">
    <source>
        <dbReference type="EMBL" id="CAK0846092.1"/>
    </source>
</evidence>
<proteinExistence type="predicted"/>
<dbReference type="SMART" id="SM00355">
    <property type="entry name" value="ZnF_C2H2"/>
    <property type="match status" value="1"/>
</dbReference>
<sequence length="332" mass="36673">MSFRSAAHRSQSAMTAYAPISRKVFGSPLMDDKYKIAFLRSLVLSRLTFNLHVCTLPIKAIRRLSGVYMRVLRRIAGDPRFSKVVALSDREVREKLEQPSLDCILMVARLRYFGRLIRNQSAHLLALLQAGAGEPELPWLATIRADVERVRSLGLVPGAPSLRPGAQAWLGLLRDAAKWAQILDKVCFHESCLDRAASPEHSKPGAGRGLGHQCPVCPPRFPSERALASHCRAKHGHRLAVKQHIDGSGACPACGTNFHTRLRCIAHLSDKRRPTCTAWVFANVPPLPPSVVAQLNEQDRAAKREAWAQGRTHPVARGAATTRDGKRIGHCR</sequence>
<gene>
    <name evidence="3" type="ORF">PCOR1329_LOCUS39696</name>
</gene>
<reference evidence="3" key="1">
    <citation type="submission" date="2023-10" db="EMBL/GenBank/DDBJ databases">
        <authorList>
            <person name="Chen Y."/>
            <person name="Shah S."/>
            <person name="Dougan E. K."/>
            <person name="Thang M."/>
            <person name="Chan C."/>
        </authorList>
    </citation>
    <scope>NUCLEOTIDE SEQUENCE [LARGE SCALE GENOMIC DNA]</scope>
</reference>
<dbReference type="EMBL" id="CAUYUJ010014793">
    <property type="protein sequence ID" value="CAK0846092.1"/>
    <property type="molecule type" value="Genomic_DNA"/>
</dbReference>
<dbReference type="InterPro" id="IPR013087">
    <property type="entry name" value="Znf_C2H2_type"/>
</dbReference>
<evidence type="ECO:0000313" key="4">
    <source>
        <dbReference type="Proteomes" id="UP001189429"/>
    </source>
</evidence>
<organism evidence="3 4">
    <name type="scientific">Prorocentrum cordatum</name>
    <dbReference type="NCBI Taxonomy" id="2364126"/>
    <lineage>
        <taxon>Eukaryota</taxon>
        <taxon>Sar</taxon>
        <taxon>Alveolata</taxon>
        <taxon>Dinophyceae</taxon>
        <taxon>Prorocentrales</taxon>
        <taxon>Prorocentraceae</taxon>
        <taxon>Prorocentrum</taxon>
    </lineage>
</organism>
<feature type="region of interest" description="Disordered" evidence="1">
    <location>
        <begin position="307"/>
        <end position="332"/>
    </location>
</feature>
<feature type="domain" description="C2H2-type" evidence="2">
    <location>
        <begin position="214"/>
        <end position="235"/>
    </location>
</feature>
<evidence type="ECO:0000256" key="1">
    <source>
        <dbReference type="SAM" id="MobiDB-lite"/>
    </source>
</evidence>
<dbReference type="PROSITE" id="PS00028">
    <property type="entry name" value="ZINC_FINGER_C2H2_1"/>
    <property type="match status" value="1"/>
</dbReference>
<evidence type="ECO:0000259" key="2">
    <source>
        <dbReference type="PROSITE" id="PS00028"/>
    </source>
</evidence>
<feature type="compositionally biased region" description="Basic and acidic residues" evidence="1">
    <location>
        <begin position="323"/>
        <end position="332"/>
    </location>
</feature>